<dbReference type="PROSITE" id="PS00223">
    <property type="entry name" value="ANNEXIN_1"/>
    <property type="match status" value="1"/>
</dbReference>
<evidence type="ECO:0000256" key="3">
    <source>
        <dbReference type="ARBA" id="ARBA00022837"/>
    </source>
</evidence>
<dbReference type="GO" id="GO:0005737">
    <property type="term" value="C:cytoplasm"/>
    <property type="evidence" value="ECO:0007669"/>
    <property type="project" value="TreeGrafter"/>
</dbReference>
<evidence type="ECO:0000256" key="7">
    <source>
        <dbReference type="RuleBase" id="RU003540"/>
    </source>
</evidence>
<accession>A0A6F9D5Z0</accession>
<dbReference type="GO" id="GO:0012506">
    <property type="term" value="C:vesicle membrane"/>
    <property type="evidence" value="ECO:0007669"/>
    <property type="project" value="TreeGrafter"/>
</dbReference>
<evidence type="ECO:0000256" key="1">
    <source>
        <dbReference type="ARBA" id="ARBA00007831"/>
    </source>
</evidence>
<keyword evidence="4 7" id="KW-0041">Annexin</keyword>
<evidence type="ECO:0000256" key="4">
    <source>
        <dbReference type="ARBA" id="ARBA00023216"/>
    </source>
</evidence>
<evidence type="ECO:0000256" key="5">
    <source>
        <dbReference type="ARBA" id="ARBA00023302"/>
    </source>
</evidence>
<dbReference type="SMART" id="SM00335">
    <property type="entry name" value="ANX"/>
    <property type="match status" value="4"/>
</dbReference>
<dbReference type="InterPro" id="IPR037104">
    <property type="entry name" value="Annexin_sf"/>
</dbReference>
<dbReference type="PANTHER" id="PTHR10502">
    <property type="entry name" value="ANNEXIN"/>
    <property type="match status" value="1"/>
</dbReference>
<keyword evidence="5 7" id="KW-0111">Calcium/phospholipid-binding</keyword>
<dbReference type="GO" id="GO:0005886">
    <property type="term" value="C:plasma membrane"/>
    <property type="evidence" value="ECO:0007669"/>
    <property type="project" value="TreeGrafter"/>
</dbReference>
<name>A0A6F9D5Z0_9ASCI</name>
<keyword evidence="3 7" id="KW-0106">Calcium</keyword>
<protein>
    <recommendedName>
        <fullName evidence="7">Annexin</fullName>
    </recommendedName>
</protein>
<sequence>MFQQSTRQKETLRGTIKPNENLTAENAARALRVALANADSQVVTDILAKSTNQQRQEIKSVYKQSCGRDLCDDIKKTFTGNFELLARGLLMKPLEFDAYCLHKSMIGLGTHESVLIEILVTRSNQEISAIKSIYKEKFGNELESDIKSDTSGEFRRLLISLANGHRKESTDVDVNKAVKDAEKLAKREISKSEHGEETFNSIMARESFPQLKAVFHAYEKLTDRDINSSIKAVFAGDLADGLLAIVDVVRNRNAYFANTIMCALKGLTRNDIAIRRIVVTRSEIDLFNIKRAYFSLTNKALVEAIETQICGENKYKKLLLAVIG</sequence>
<dbReference type="GO" id="GO:0005634">
    <property type="term" value="C:nucleus"/>
    <property type="evidence" value="ECO:0007669"/>
    <property type="project" value="TreeGrafter"/>
</dbReference>
<evidence type="ECO:0000256" key="6">
    <source>
        <dbReference type="ARBA" id="ARBA00037210"/>
    </source>
</evidence>
<comment type="domain">
    <text evidence="7">A pair of annexin repeats may form one binding site for calcium and phospholipid.</text>
</comment>
<dbReference type="PROSITE" id="PS51897">
    <property type="entry name" value="ANNEXIN_2"/>
    <property type="match status" value="4"/>
</dbReference>
<dbReference type="EMBL" id="LR782950">
    <property type="protein sequence ID" value="CAB3222080.1"/>
    <property type="molecule type" value="mRNA"/>
</dbReference>
<organism evidence="8">
    <name type="scientific">Phallusia mammillata</name>
    <dbReference type="NCBI Taxonomy" id="59560"/>
    <lineage>
        <taxon>Eukaryota</taxon>
        <taxon>Metazoa</taxon>
        <taxon>Chordata</taxon>
        <taxon>Tunicata</taxon>
        <taxon>Ascidiacea</taxon>
        <taxon>Phlebobranchia</taxon>
        <taxon>Ascidiidae</taxon>
        <taxon>Phallusia</taxon>
    </lineage>
</organism>
<dbReference type="SUPFAM" id="SSF47874">
    <property type="entry name" value="Annexin"/>
    <property type="match status" value="1"/>
</dbReference>
<dbReference type="PRINTS" id="PR00196">
    <property type="entry name" value="ANNEXIN"/>
</dbReference>
<gene>
    <name evidence="8" type="primary">Anxa7-003</name>
</gene>
<dbReference type="PANTHER" id="PTHR10502:SF239">
    <property type="entry name" value="ANNEXIN A7"/>
    <property type="match status" value="1"/>
</dbReference>
<dbReference type="InterPro" id="IPR018252">
    <property type="entry name" value="Annexin_repeat_CS"/>
</dbReference>
<dbReference type="GO" id="GO:0001786">
    <property type="term" value="F:phosphatidylserine binding"/>
    <property type="evidence" value="ECO:0007669"/>
    <property type="project" value="TreeGrafter"/>
</dbReference>
<dbReference type="Pfam" id="PF00191">
    <property type="entry name" value="Annexin"/>
    <property type="match status" value="4"/>
</dbReference>
<dbReference type="AlphaFoldDB" id="A0A6F9D5Z0"/>
<dbReference type="InterPro" id="IPR018502">
    <property type="entry name" value="Annexin_repeat"/>
</dbReference>
<dbReference type="GO" id="GO:0005544">
    <property type="term" value="F:calcium-dependent phospholipid binding"/>
    <property type="evidence" value="ECO:0007669"/>
    <property type="project" value="UniProtKB-KW"/>
</dbReference>
<comment type="function">
    <text evidence="6">Calcium/phospholipid-binding protein which promotes membrane fusion and is involved in exocytosis.</text>
</comment>
<dbReference type="Gene3D" id="1.10.220.10">
    <property type="entry name" value="Annexin"/>
    <property type="match status" value="4"/>
</dbReference>
<dbReference type="FunFam" id="1.10.220.10:FF:000002">
    <property type="entry name" value="Annexin"/>
    <property type="match status" value="1"/>
</dbReference>
<proteinExistence type="evidence at transcript level"/>
<keyword evidence="2 7" id="KW-0677">Repeat</keyword>
<reference evidence="8" key="1">
    <citation type="submission" date="2020-04" db="EMBL/GenBank/DDBJ databases">
        <authorList>
            <person name="Neveu A P."/>
        </authorList>
    </citation>
    <scope>NUCLEOTIDE SEQUENCE</scope>
    <source>
        <tissue evidence="8">Whole embryo</tissue>
    </source>
</reference>
<dbReference type="GO" id="GO:0005509">
    <property type="term" value="F:calcium ion binding"/>
    <property type="evidence" value="ECO:0007669"/>
    <property type="project" value="InterPro"/>
</dbReference>
<evidence type="ECO:0000313" key="8">
    <source>
        <dbReference type="EMBL" id="CAB3222080.1"/>
    </source>
</evidence>
<comment type="similarity">
    <text evidence="1 7">Belongs to the annexin family.</text>
</comment>
<dbReference type="InterPro" id="IPR001464">
    <property type="entry name" value="Annexin"/>
</dbReference>
<dbReference type="FunFam" id="1.10.220.10:FF:000003">
    <property type="entry name" value="Annexin"/>
    <property type="match status" value="1"/>
</dbReference>
<evidence type="ECO:0000256" key="2">
    <source>
        <dbReference type="ARBA" id="ARBA00022737"/>
    </source>
</evidence>